<dbReference type="Pfam" id="PF04198">
    <property type="entry name" value="Sugar-bind"/>
    <property type="match status" value="1"/>
</dbReference>
<comment type="similarity">
    <text evidence="1">Belongs to the SorC transcriptional regulatory family.</text>
</comment>
<keyword evidence="8" id="KW-1185">Reference proteome</keyword>
<dbReference type="OrthoDB" id="9792873at2"/>
<evidence type="ECO:0000256" key="2">
    <source>
        <dbReference type="ARBA" id="ARBA00023015"/>
    </source>
</evidence>
<gene>
    <name evidence="7" type="ordered locus">Tter_2050</name>
</gene>
<dbReference type="PANTHER" id="PTHR34294">
    <property type="entry name" value="TRANSCRIPTIONAL REGULATOR-RELATED"/>
    <property type="match status" value="1"/>
</dbReference>
<reference evidence="8" key="1">
    <citation type="journal article" date="2010" name="Stand. Genomic Sci.">
        <title>Complete genome sequence of 'Thermobaculum terrenum' type strain (YNP1).</title>
        <authorList>
            <person name="Kiss H."/>
            <person name="Cleland D."/>
            <person name="Lapidus A."/>
            <person name="Lucas S."/>
            <person name="Glavina Del Rio T."/>
            <person name="Nolan M."/>
            <person name="Tice H."/>
            <person name="Han C."/>
            <person name="Goodwin L."/>
            <person name="Pitluck S."/>
            <person name="Liolios K."/>
            <person name="Ivanova N."/>
            <person name="Mavromatis K."/>
            <person name="Ovchinnikova G."/>
            <person name="Pati A."/>
            <person name="Chen A."/>
            <person name="Palaniappan K."/>
            <person name="Land M."/>
            <person name="Hauser L."/>
            <person name="Chang Y."/>
            <person name="Jeffries C."/>
            <person name="Lu M."/>
            <person name="Brettin T."/>
            <person name="Detter J."/>
            <person name="Goker M."/>
            <person name="Tindall B."/>
            <person name="Beck B."/>
            <person name="McDermott T."/>
            <person name="Woyke T."/>
            <person name="Bristow J."/>
            <person name="Eisen J."/>
            <person name="Markowitz V."/>
            <person name="Hugenholtz P."/>
            <person name="Kyrpides N."/>
            <person name="Klenk H."/>
            <person name="Cheng J."/>
        </authorList>
    </citation>
    <scope>NUCLEOTIDE SEQUENCE [LARGE SCALE GENOMIC DNA]</scope>
    <source>
        <strain evidence="8">ATCC BAA-798 / YNP1</strain>
    </source>
</reference>
<dbReference type="eggNOG" id="COG2390">
    <property type="taxonomic scope" value="Bacteria"/>
</dbReference>
<evidence type="ECO:0000256" key="4">
    <source>
        <dbReference type="ARBA" id="ARBA00023163"/>
    </source>
</evidence>
<proteinExistence type="inferred from homology"/>
<dbReference type="SUPFAM" id="SSF100950">
    <property type="entry name" value="NagB/RpiA/CoA transferase-like"/>
    <property type="match status" value="1"/>
</dbReference>
<dbReference type="GO" id="GO:0003677">
    <property type="term" value="F:DNA binding"/>
    <property type="evidence" value="ECO:0007669"/>
    <property type="project" value="UniProtKB-KW"/>
</dbReference>
<dbReference type="SUPFAM" id="SSF46785">
    <property type="entry name" value="Winged helix' DNA-binding domain"/>
    <property type="match status" value="1"/>
</dbReference>
<protein>
    <submittedName>
        <fullName evidence="7">Transcriptional regulator, DeoR family</fullName>
    </submittedName>
</protein>
<evidence type="ECO:0000259" key="6">
    <source>
        <dbReference type="Pfam" id="PF04545"/>
    </source>
</evidence>
<feature type="domain" description="Sugar-binding" evidence="5">
    <location>
        <begin position="64"/>
        <end position="320"/>
    </location>
</feature>
<dbReference type="InterPro" id="IPR007630">
    <property type="entry name" value="RNA_pol_sigma70_r4"/>
</dbReference>
<dbReference type="GO" id="GO:0030246">
    <property type="term" value="F:carbohydrate binding"/>
    <property type="evidence" value="ECO:0007669"/>
    <property type="project" value="InterPro"/>
</dbReference>
<dbReference type="Proteomes" id="UP000000323">
    <property type="component" value="Chromosome 2"/>
</dbReference>
<dbReference type="InterPro" id="IPR007324">
    <property type="entry name" value="Sugar-bd_dom_put"/>
</dbReference>
<dbReference type="STRING" id="525904.Tter_2050"/>
<dbReference type="Gene3D" id="3.40.50.1360">
    <property type="match status" value="1"/>
</dbReference>
<evidence type="ECO:0000256" key="1">
    <source>
        <dbReference type="ARBA" id="ARBA00010466"/>
    </source>
</evidence>
<organism evidence="7 8">
    <name type="scientific">Thermobaculum terrenum (strain ATCC BAA-798 / CCMEE 7001 / YNP1)</name>
    <dbReference type="NCBI Taxonomy" id="525904"/>
    <lineage>
        <taxon>Bacteria</taxon>
        <taxon>Bacillati</taxon>
        <taxon>Chloroflexota</taxon>
        <taxon>Chloroflexia</taxon>
        <taxon>Candidatus Thermobaculales</taxon>
        <taxon>Candidatus Thermobaculaceae</taxon>
        <taxon>Thermobaculum</taxon>
    </lineage>
</organism>
<dbReference type="InterPro" id="IPR036390">
    <property type="entry name" value="WH_DNA-bd_sf"/>
</dbReference>
<dbReference type="Gene3D" id="1.10.10.10">
    <property type="entry name" value="Winged helix-like DNA-binding domain superfamily/Winged helix DNA-binding domain"/>
    <property type="match status" value="1"/>
</dbReference>
<name>D1CGT3_THET1</name>
<keyword evidence="3" id="KW-0238">DNA-binding</keyword>
<dbReference type="InterPro" id="IPR037171">
    <property type="entry name" value="NagB/RpiA_transferase-like"/>
</dbReference>
<evidence type="ECO:0000313" key="7">
    <source>
        <dbReference type="EMBL" id="ACZ42954.1"/>
    </source>
</evidence>
<keyword evidence="2" id="KW-0805">Transcription regulation</keyword>
<keyword evidence="4" id="KW-0804">Transcription</keyword>
<dbReference type="Pfam" id="PF04545">
    <property type="entry name" value="Sigma70_r4"/>
    <property type="match status" value="1"/>
</dbReference>
<dbReference type="RefSeq" id="WP_012875985.1">
    <property type="nucleotide sequence ID" value="NC_013526.1"/>
</dbReference>
<feature type="domain" description="RNA polymerase sigma-70 region 4" evidence="6">
    <location>
        <begin position="20"/>
        <end position="52"/>
    </location>
</feature>
<sequence length="323" mass="34976">MSPRTRESLENTLMLAEIAQLYYMDGLTQDEIARRVGLSRSHVSRMLKSARESGLVEVRINHPLQRDSRLEGELKARFNLKDCVVLARQTNSMFGLDTGKKVGALAARYLQKIIRQGSTIGLGWGSAVYETVSSGYLTPKKDVKVAQLMGSIGGVTPDIDGAQIASQLGNMLGATVYYLHAPMIVTDSSVRQGLLRDQHIRRTLEVARRSDITLVSVGLVSQRSGLYRAGYLNDADLEYIAGQGAVGDICGTFFMLDGSIAPLEIHDRILAVSSDVLKAVPNKVGVSWGEHKALANIGAARAGLINILVTDEDAALAMLAHKD</sequence>
<dbReference type="PANTHER" id="PTHR34294:SF1">
    <property type="entry name" value="TRANSCRIPTIONAL REGULATOR LSRR"/>
    <property type="match status" value="1"/>
</dbReference>
<dbReference type="EMBL" id="CP001826">
    <property type="protein sequence ID" value="ACZ42954.1"/>
    <property type="molecule type" value="Genomic_DNA"/>
</dbReference>
<evidence type="ECO:0000256" key="3">
    <source>
        <dbReference type="ARBA" id="ARBA00023125"/>
    </source>
</evidence>
<dbReference type="InterPro" id="IPR051054">
    <property type="entry name" value="SorC_transcr_regulators"/>
</dbReference>
<dbReference type="HOGENOM" id="CLU_054506_1_1_0"/>
<accession>D1CGT3</accession>
<dbReference type="AlphaFoldDB" id="D1CGT3"/>
<dbReference type="InterPro" id="IPR036388">
    <property type="entry name" value="WH-like_DNA-bd_sf"/>
</dbReference>
<dbReference type="GO" id="GO:0003700">
    <property type="term" value="F:DNA-binding transcription factor activity"/>
    <property type="evidence" value="ECO:0007669"/>
    <property type="project" value="InterPro"/>
</dbReference>
<dbReference type="GO" id="GO:0006352">
    <property type="term" value="P:DNA-templated transcription initiation"/>
    <property type="evidence" value="ECO:0007669"/>
    <property type="project" value="InterPro"/>
</dbReference>
<evidence type="ECO:0000313" key="8">
    <source>
        <dbReference type="Proteomes" id="UP000000323"/>
    </source>
</evidence>
<dbReference type="KEGG" id="ttr:Tter_2050"/>
<evidence type="ECO:0000259" key="5">
    <source>
        <dbReference type="Pfam" id="PF04198"/>
    </source>
</evidence>